<keyword evidence="1" id="KW-1133">Transmembrane helix</keyword>
<organism evidence="2 3">
    <name type="scientific">Iocasia fonsfrigidae</name>
    <dbReference type="NCBI Taxonomy" id="2682810"/>
    <lineage>
        <taxon>Bacteria</taxon>
        <taxon>Bacillati</taxon>
        <taxon>Bacillota</taxon>
        <taxon>Clostridia</taxon>
        <taxon>Halanaerobiales</taxon>
        <taxon>Halanaerobiaceae</taxon>
        <taxon>Iocasia</taxon>
    </lineage>
</organism>
<dbReference type="EMBL" id="CP046640">
    <property type="protein sequence ID" value="QTL97510.1"/>
    <property type="molecule type" value="Genomic_DNA"/>
</dbReference>
<evidence type="ECO:0000313" key="3">
    <source>
        <dbReference type="Proteomes" id="UP000665020"/>
    </source>
</evidence>
<accession>A0A8A7K8I0</accession>
<dbReference type="Proteomes" id="UP000665020">
    <property type="component" value="Chromosome"/>
</dbReference>
<keyword evidence="1" id="KW-0812">Transmembrane</keyword>
<feature type="transmembrane region" description="Helical" evidence="1">
    <location>
        <begin position="12"/>
        <end position="34"/>
    </location>
</feature>
<feature type="transmembrane region" description="Helical" evidence="1">
    <location>
        <begin position="220"/>
        <end position="247"/>
    </location>
</feature>
<sequence length="253" mass="29333">MKAWWKLYKKEIYNISFFMLVSLLITLSWELFLFYKIHSWPLGMPFGLSFLPFSIFPLLVLWLGYNSFRQEWKDDTIYLTLSLPKAGWQINLAKLTASMTFYLAIVILTTLMIYLFQQGFIITILQGSPDPIVISWINSTILKICFVYWISGIGIFIISQFSQLISLFFDRFRGLISIVVFILSNYLLFRLSIFLAPLLKFLPDIQVDVIKELNGSLNCIPIYLDSGLIIAVAIITMGFFFGGSWLLENYLEV</sequence>
<feature type="transmembrane region" description="Helical" evidence="1">
    <location>
        <begin position="101"/>
        <end position="125"/>
    </location>
</feature>
<feature type="transmembrane region" description="Helical" evidence="1">
    <location>
        <begin position="46"/>
        <end position="65"/>
    </location>
</feature>
<feature type="transmembrane region" description="Helical" evidence="1">
    <location>
        <begin position="146"/>
        <end position="169"/>
    </location>
</feature>
<dbReference type="AlphaFoldDB" id="A0A8A7K8I0"/>
<dbReference type="RefSeq" id="WP_230869141.1">
    <property type="nucleotide sequence ID" value="NZ_CP046640.1"/>
</dbReference>
<dbReference type="KEGG" id="ifn:GM661_05690"/>
<evidence type="ECO:0000256" key="1">
    <source>
        <dbReference type="SAM" id="Phobius"/>
    </source>
</evidence>
<keyword evidence="1" id="KW-0472">Membrane</keyword>
<keyword evidence="3" id="KW-1185">Reference proteome</keyword>
<protein>
    <submittedName>
        <fullName evidence="2">Uncharacterized protein</fullName>
    </submittedName>
</protein>
<reference evidence="2" key="1">
    <citation type="submission" date="2019-12" db="EMBL/GenBank/DDBJ databases">
        <authorList>
            <person name="zhang j."/>
            <person name="sun C.M."/>
        </authorList>
    </citation>
    <scope>NUCLEOTIDE SEQUENCE</scope>
    <source>
        <strain evidence="2">NS-1</strain>
    </source>
</reference>
<gene>
    <name evidence="2" type="ORF">GM661_05690</name>
</gene>
<evidence type="ECO:0000313" key="2">
    <source>
        <dbReference type="EMBL" id="QTL97510.1"/>
    </source>
</evidence>
<name>A0A8A7K8I0_9FIRM</name>
<proteinExistence type="predicted"/>
<feature type="transmembrane region" description="Helical" evidence="1">
    <location>
        <begin position="175"/>
        <end position="199"/>
    </location>
</feature>